<gene>
    <name evidence="2" type="ORF">DEP91_04905</name>
</gene>
<dbReference type="EMBL" id="DOYJ01000138">
    <property type="protein sequence ID" value="HCB75501.1"/>
    <property type="molecule type" value="Genomic_DNA"/>
</dbReference>
<keyword evidence="1" id="KW-0812">Transmembrane</keyword>
<feature type="non-terminal residue" evidence="2">
    <location>
        <position position="105"/>
    </location>
</feature>
<protein>
    <recommendedName>
        <fullName evidence="4">DUF983 domain-containing protein</fullName>
    </recommendedName>
</protein>
<dbReference type="Pfam" id="PF06170">
    <property type="entry name" value="DUF983"/>
    <property type="match status" value="1"/>
</dbReference>
<keyword evidence="1" id="KW-1133">Transmembrane helix</keyword>
<dbReference type="AlphaFoldDB" id="A0A3D0W9V6"/>
<feature type="transmembrane region" description="Helical" evidence="1">
    <location>
        <begin position="49"/>
        <end position="70"/>
    </location>
</feature>
<evidence type="ECO:0000256" key="1">
    <source>
        <dbReference type="SAM" id="Phobius"/>
    </source>
</evidence>
<proteinExistence type="predicted"/>
<organism evidence="2 3">
    <name type="scientific">Sphingomonas bacterium</name>
    <dbReference type="NCBI Taxonomy" id="1895847"/>
    <lineage>
        <taxon>Bacteria</taxon>
        <taxon>Pseudomonadati</taxon>
        <taxon>Pseudomonadota</taxon>
        <taxon>Alphaproteobacteria</taxon>
        <taxon>Sphingomonadales</taxon>
        <taxon>Sphingomonadaceae</taxon>
        <taxon>Sphingomonas</taxon>
    </lineage>
</organism>
<dbReference type="InterPro" id="IPR009325">
    <property type="entry name" value="DUF983"/>
</dbReference>
<reference evidence="2 3" key="1">
    <citation type="journal article" date="2018" name="Nat. Biotechnol.">
        <title>A standardized bacterial taxonomy based on genome phylogeny substantially revises the tree of life.</title>
        <authorList>
            <person name="Parks D.H."/>
            <person name="Chuvochina M."/>
            <person name="Waite D.W."/>
            <person name="Rinke C."/>
            <person name="Skarshewski A."/>
            <person name="Chaumeil P.A."/>
            <person name="Hugenholtz P."/>
        </authorList>
    </citation>
    <scope>NUCLEOTIDE SEQUENCE [LARGE SCALE GENOMIC DNA]</scope>
    <source>
        <strain evidence="2">UBA9015</strain>
    </source>
</reference>
<sequence length="105" mass="11211">MPAPLFIHATRGLCPRCNAPTLFAGVLRFADKCSNCGLDFSAFNVGDGAAAFLTLAIGTIVTILGIVVELAYEPPWWVHVALWLPLTLVSVTITTRWTKAALAAL</sequence>
<feature type="transmembrane region" description="Helical" evidence="1">
    <location>
        <begin position="76"/>
        <end position="95"/>
    </location>
</feature>
<dbReference type="Proteomes" id="UP000262699">
    <property type="component" value="Unassembled WGS sequence"/>
</dbReference>
<comment type="caution">
    <text evidence="2">The sequence shown here is derived from an EMBL/GenBank/DDBJ whole genome shotgun (WGS) entry which is preliminary data.</text>
</comment>
<keyword evidence="1" id="KW-0472">Membrane</keyword>
<evidence type="ECO:0000313" key="3">
    <source>
        <dbReference type="Proteomes" id="UP000262699"/>
    </source>
</evidence>
<accession>A0A3D0W9V6</accession>
<name>A0A3D0W9V6_9SPHN</name>
<evidence type="ECO:0000313" key="2">
    <source>
        <dbReference type="EMBL" id="HCB75501.1"/>
    </source>
</evidence>
<evidence type="ECO:0008006" key="4">
    <source>
        <dbReference type="Google" id="ProtNLM"/>
    </source>
</evidence>